<dbReference type="OrthoDB" id="4096362at2759"/>
<comment type="subcellular location">
    <subcellularLocation>
        <location evidence="1">Endomembrane system</location>
        <topology evidence="1">Multi-pass membrane protein</topology>
    </subcellularLocation>
</comment>
<organism evidence="14 15">
    <name type="scientific">Adiantum capillus-veneris</name>
    <name type="common">Maidenhair fern</name>
    <dbReference type="NCBI Taxonomy" id="13818"/>
    <lineage>
        <taxon>Eukaryota</taxon>
        <taxon>Viridiplantae</taxon>
        <taxon>Streptophyta</taxon>
        <taxon>Embryophyta</taxon>
        <taxon>Tracheophyta</taxon>
        <taxon>Polypodiopsida</taxon>
        <taxon>Polypodiidae</taxon>
        <taxon>Polypodiales</taxon>
        <taxon>Pteridineae</taxon>
        <taxon>Pteridaceae</taxon>
        <taxon>Vittarioideae</taxon>
        <taxon>Adiantum</taxon>
    </lineage>
</organism>
<keyword evidence="6 11" id="KW-0472">Membrane</keyword>
<accession>A0A9D4V5T0</accession>
<evidence type="ECO:0000256" key="7">
    <source>
        <dbReference type="ARBA" id="ARBA00023139"/>
    </source>
</evidence>
<feature type="domain" description="Palmitoyltransferase DHHC" evidence="13">
    <location>
        <begin position="236"/>
        <end position="360"/>
    </location>
</feature>
<keyword evidence="3 11" id="KW-0808">Transferase</keyword>
<reference evidence="14 15" key="1">
    <citation type="submission" date="2021-01" db="EMBL/GenBank/DDBJ databases">
        <title>Adiantum capillus-veneris genome.</title>
        <authorList>
            <person name="Fang Y."/>
            <person name="Liao Q."/>
        </authorList>
    </citation>
    <scope>NUCLEOTIDE SEQUENCE [LARGE SCALE GENOMIC DNA]</scope>
    <source>
        <strain evidence="14">H3</strain>
        <tissue evidence="14">Leaf</tissue>
    </source>
</reference>
<dbReference type="Pfam" id="PF01529">
    <property type="entry name" value="DHHC"/>
    <property type="match status" value="1"/>
</dbReference>
<gene>
    <name evidence="14" type="ORF">GOP47_0005330</name>
</gene>
<dbReference type="EC" id="2.3.1.225" evidence="11"/>
<feature type="transmembrane region" description="Helical" evidence="11">
    <location>
        <begin position="133"/>
        <end position="152"/>
    </location>
</feature>
<comment type="similarity">
    <text evidence="2 11">Belongs to the DHHC palmitoyltransferase family.</text>
</comment>
<evidence type="ECO:0000313" key="14">
    <source>
        <dbReference type="EMBL" id="KAI5079851.1"/>
    </source>
</evidence>
<evidence type="ECO:0000256" key="4">
    <source>
        <dbReference type="ARBA" id="ARBA00022692"/>
    </source>
</evidence>
<dbReference type="GO" id="GO:0019706">
    <property type="term" value="F:protein-cysteine S-palmitoyltransferase activity"/>
    <property type="evidence" value="ECO:0007669"/>
    <property type="project" value="UniProtKB-EC"/>
</dbReference>
<dbReference type="EMBL" id="JABFUD020000005">
    <property type="protein sequence ID" value="KAI5079851.1"/>
    <property type="molecule type" value="Genomic_DNA"/>
</dbReference>
<name>A0A9D4V5T0_ADICA</name>
<evidence type="ECO:0000256" key="10">
    <source>
        <dbReference type="ARBA" id="ARBA00048048"/>
    </source>
</evidence>
<keyword evidence="5 11" id="KW-1133">Transmembrane helix</keyword>
<dbReference type="GO" id="GO:0005794">
    <property type="term" value="C:Golgi apparatus"/>
    <property type="evidence" value="ECO:0007669"/>
    <property type="project" value="TreeGrafter"/>
</dbReference>
<feature type="transmembrane region" description="Helical" evidence="11">
    <location>
        <begin position="324"/>
        <end position="348"/>
    </location>
</feature>
<protein>
    <recommendedName>
        <fullName evidence="11">S-acyltransferase</fullName>
        <ecNumber evidence="11">2.3.1.225</ecNumber>
    </recommendedName>
    <alternativeName>
        <fullName evidence="11">Palmitoyltransferase</fullName>
    </alternativeName>
</protein>
<dbReference type="GO" id="GO:0006612">
    <property type="term" value="P:protein targeting to membrane"/>
    <property type="evidence" value="ECO:0007669"/>
    <property type="project" value="TreeGrafter"/>
</dbReference>
<feature type="region of interest" description="Disordered" evidence="12">
    <location>
        <begin position="9"/>
        <end position="30"/>
    </location>
</feature>
<evidence type="ECO:0000256" key="3">
    <source>
        <dbReference type="ARBA" id="ARBA00022679"/>
    </source>
</evidence>
<keyword evidence="7" id="KW-0564">Palmitate</keyword>
<comment type="domain">
    <text evidence="11">The DHHC domain is required for palmitoyltransferase activity.</text>
</comment>
<comment type="caution">
    <text evidence="14">The sequence shown here is derived from an EMBL/GenBank/DDBJ whole genome shotgun (WGS) entry which is preliminary data.</text>
</comment>
<feature type="transmembrane region" description="Helical" evidence="11">
    <location>
        <begin position="281"/>
        <end position="304"/>
    </location>
</feature>
<evidence type="ECO:0000256" key="11">
    <source>
        <dbReference type="RuleBase" id="RU079119"/>
    </source>
</evidence>
<dbReference type="InterPro" id="IPR039859">
    <property type="entry name" value="PFA4/ZDH16/20/ERF2-like"/>
</dbReference>
<dbReference type="AlphaFoldDB" id="A0A9D4V5T0"/>
<feature type="region of interest" description="Disordered" evidence="12">
    <location>
        <begin position="475"/>
        <end position="525"/>
    </location>
</feature>
<dbReference type="GO" id="GO:0005783">
    <property type="term" value="C:endoplasmic reticulum"/>
    <property type="evidence" value="ECO:0007669"/>
    <property type="project" value="TreeGrafter"/>
</dbReference>
<feature type="compositionally biased region" description="Basic and acidic residues" evidence="12">
    <location>
        <begin position="475"/>
        <end position="485"/>
    </location>
</feature>
<sequence>MCMIEIAITTRPLEESSPPPSRTYTSRTPQIRQSSRDFELQCHISSEASSGRPAEAALFRQSLFVIRNLGSIAEWLAQSTTSMTPSPHMNHVFREGANAAITTGSKRLYQVWKGSNRFFLGGRLVFGPDVRSLFLTLFLIVAPVVVFCVFVGQPLMKHFSNGGFAIIVVAVAHTVIVLVLLLLTSGRDPGIIPRNAHPPEPEEDAGSSSDWSGGQTPKLRLPRTKDVIVNGVVVKIKYCDTCMLYRPPRCSHCSICNNCVDRFDHHCPWVGQCIGRRNYPYFFGFVITTTLLCFYIFAMCALRIKTLMDGDPSVWRALQKSPASGFLMAYAFLATWFVGGLTAFHLYLMSTNQTTYENFRYRYDKKINPYSRSVLKNIQEILCSSIPPSKVNFRAQASADVPGFGNLRSQQRARDDMGAMGLKSGKPRGDVEMGEKSWMAHPVKGMEEVSGSFYKNEVVIEEGRHGFEDSFPEDFSKSLSHEHQAAKNSAYSRGGRQSGNWDFSPELLGFTAGNGGQGIQDQGNK</sequence>
<keyword evidence="4 11" id="KW-0812">Transmembrane</keyword>
<evidence type="ECO:0000313" key="15">
    <source>
        <dbReference type="Proteomes" id="UP000886520"/>
    </source>
</evidence>
<proteinExistence type="inferred from homology"/>
<evidence type="ECO:0000256" key="9">
    <source>
        <dbReference type="ARBA" id="ARBA00023315"/>
    </source>
</evidence>
<dbReference type="Proteomes" id="UP000886520">
    <property type="component" value="Chromosome 5"/>
</dbReference>
<evidence type="ECO:0000256" key="2">
    <source>
        <dbReference type="ARBA" id="ARBA00008574"/>
    </source>
</evidence>
<dbReference type="InterPro" id="IPR001594">
    <property type="entry name" value="Palmitoyltrfase_DHHC"/>
</dbReference>
<feature type="compositionally biased region" description="Polar residues" evidence="12">
    <location>
        <begin position="206"/>
        <end position="215"/>
    </location>
</feature>
<evidence type="ECO:0000256" key="6">
    <source>
        <dbReference type="ARBA" id="ARBA00023136"/>
    </source>
</evidence>
<keyword evidence="8" id="KW-0449">Lipoprotein</keyword>
<dbReference type="PANTHER" id="PTHR22883:SF43">
    <property type="entry name" value="PALMITOYLTRANSFERASE APP"/>
    <property type="match status" value="1"/>
</dbReference>
<comment type="catalytic activity">
    <reaction evidence="10 11">
        <text>L-cysteinyl-[protein] + hexadecanoyl-CoA = S-hexadecanoyl-L-cysteinyl-[protein] + CoA</text>
        <dbReference type="Rhea" id="RHEA:36683"/>
        <dbReference type="Rhea" id="RHEA-COMP:10131"/>
        <dbReference type="Rhea" id="RHEA-COMP:11032"/>
        <dbReference type="ChEBI" id="CHEBI:29950"/>
        <dbReference type="ChEBI" id="CHEBI:57287"/>
        <dbReference type="ChEBI" id="CHEBI:57379"/>
        <dbReference type="ChEBI" id="CHEBI:74151"/>
        <dbReference type="EC" id="2.3.1.225"/>
    </reaction>
</comment>
<evidence type="ECO:0000256" key="12">
    <source>
        <dbReference type="SAM" id="MobiDB-lite"/>
    </source>
</evidence>
<keyword evidence="15" id="KW-1185">Reference proteome</keyword>
<keyword evidence="9 11" id="KW-0012">Acyltransferase</keyword>
<feature type="region of interest" description="Disordered" evidence="12">
    <location>
        <begin position="192"/>
        <end position="219"/>
    </location>
</feature>
<feature type="transmembrane region" description="Helical" evidence="11">
    <location>
        <begin position="164"/>
        <end position="184"/>
    </location>
</feature>
<evidence type="ECO:0000259" key="13">
    <source>
        <dbReference type="Pfam" id="PF01529"/>
    </source>
</evidence>
<dbReference type="PROSITE" id="PS50216">
    <property type="entry name" value="DHHC"/>
    <property type="match status" value="1"/>
</dbReference>
<evidence type="ECO:0000256" key="8">
    <source>
        <dbReference type="ARBA" id="ARBA00023288"/>
    </source>
</evidence>
<evidence type="ECO:0000256" key="5">
    <source>
        <dbReference type="ARBA" id="ARBA00022989"/>
    </source>
</evidence>
<evidence type="ECO:0000256" key="1">
    <source>
        <dbReference type="ARBA" id="ARBA00004127"/>
    </source>
</evidence>
<dbReference type="PANTHER" id="PTHR22883">
    <property type="entry name" value="ZINC FINGER DHHC DOMAIN CONTAINING PROTEIN"/>
    <property type="match status" value="1"/>
</dbReference>